<accession>A0A831LTF9</accession>
<feature type="domain" description="Transposase zinc-binding" evidence="2">
    <location>
        <begin position="54"/>
        <end position="110"/>
    </location>
</feature>
<dbReference type="Pfam" id="PF04986">
    <property type="entry name" value="Y2_Tnp"/>
    <property type="match status" value="1"/>
</dbReference>
<dbReference type="GO" id="GO:0003677">
    <property type="term" value="F:DNA binding"/>
    <property type="evidence" value="ECO:0007669"/>
    <property type="project" value="InterPro"/>
</dbReference>
<evidence type="ECO:0000313" key="3">
    <source>
        <dbReference type="EMBL" id="HDR52637.1"/>
    </source>
</evidence>
<dbReference type="AlphaFoldDB" id="A0A831LTF9"/>
<dbReference type="GO" id="GO:0004803">
    <property type="term" value="F:transposase activity"/>
    <property type="evidence" value="ECO:0007669"/>
    <property type="project" value="InterPro"/>
</dbReference>
<gene>
    <name evidence="3" type="ORF">ENN90_13640</name>
</gene>
<name>A0A831LTF9_9BACT</name>
<dbReference type="EMBL" id="DSDK01000766">
    <property type="protein sequence ID" value="HDR52637.1"/>
    <property type="molecule type" value="Genomic_DNA"/>
</dbReference>
<proteinExistence type="predicted"/>
<protein>
    <submittedName>
        <fullName evidence="3">IS91 family transposase</fullName>
    </submittedName>
</protein>
<evidence type="ECO:0000259" key="2">
    <source>
        <dbReference type="Pfam" id="PF14319"/>
    </source>
</evidence>
<sequence length="375" mass="43892">MRLTHWKDWRGYAKTNNPERHPTGIWREVYQPKPDNKRAAELNPPVVSLPHRGLGSHFEKCDHCSYTGKSYNSCRNRHCPACQQKEKMEWLGKRMKELLPVGYYHLVFTLPHELGPLCLQNKKVMYGLLFKAVSQTLLELIRDVQHLGADIGLVTVLHTWGQNMKEHPHLHCIMPAGGLSFDREHWVHVPDKNNFFIAGKVLAKKFRGKFLDMLKQARGKGGLGFHGKLTGIKGPVQFNRFLTPLYKKDWVVNVQKPMGNPEKILEYLSRYVFRIAITDRRILEVKDGKVRFSWKDYRTGRFREMKLDVNEFIRRFLLHVLPNGFFKVRYYGIFSNRYRKQNILAAKQLLAQETETQKQEALEDGIRVLEKQNTV</sequence>
<dbReference type="InterPro" id="IPR007069">
    <property type="entry name" value="Transposase_32"/>
</dbReference>
<dbReference type="NCBIfam" id="NF033538">
    <property type="entry name" value="transpos_IS91"/>
    <property type="match status" value="1"/>
</dbReference>
<organism evidence="3">
    <name type="scientific">Mariniphaga anaerophila</name>
    <dbReference type="NCBI Taxonomy" id="1484053"/>
    <lineage>
        <taxon>Bacteria</taxon>
        <taxon>Pseudomonadati</taxon>
        <taxon>Bacteroidota</taxon>
        <taxon>Bacteroidia</taxon>
        <taxon>Marinilabiliales</taxon>
        <taxon>Prolixibacteraceae</taxon>
        <taxon>Mariniphaga</taxon>
    </lineage>
</organism>
<dbReference type="Proteomes" id="UP000886047">
    <property type="component" value="Unassembled WGS sequence"/>
</dbReference>
<feature type="domain" description="Transposase IS801/IS1294" evidence="1">
    <location>
        <begin position="152"/>
        <end position="339"/>
    </location>
</feature>
<dbReference type="GO" id="GO:0006313">
    <property type="term" value="P:DNA transposition"/>
    <property type="evidence" value="ECO:0007669"/>
    <property type="project" value="InterPro"/>
</dbReference>
<dbReference type="PANTHER" id="PTHR37023:SF1">
    <property type="entry name" value="ISSOD25 TRANSPOSASE TNPA_ISSOD25"/>
    <property type="match status" value="1"/>
</dbReference>
<dbReference type="InterPro" id="IPR054832">
    <property type="entry name" value="transpos_IS91"/>
</dbReference>
<comment type="caution">
    <text evidence="3">The sequence shown here is derived from an EMBL/GenBank/DDBJ whole genome shotgun (WGS) entry which is preliminary data.</text>
</comment>
<dbReference type="PANTHER" id="PTHR37023">
    <property type="entry name" value="TRANSPOSASE"/>
    <property type="match status" value="1"/>
</dbReference>
<reference evidence="3" key="1">
    <citation type="journal article" date="2020" name="mSystems">
        <title>Genome- and Community-Level Interaction Insights into Carbon Utilization and Element Cycling Functions of Hydrothermarchaeota in Hydrothermal Sediment.</title>
        <authorList>
            <person name="Zhou Z."/>
            <person name="Liu Y."/>
            <person name="Xu W."/>
            <person name="Pan J."/>
            <person name="Luo Z.H."/>
            <person name="Li M."/>
        </authorList>
    </citation>
    <scope>NUCLEOTIDE SEQUENCE [LARGE SCALE GENOMIC DNA]</scope>
    <source>
        <strain evidence="3">SpSt-1217</strain>
    </source>
</reference>
<dbReference type="InterPro" id="IPR026889">
    <property type="entry name" value="Zn_Tnp"/>
</dbReference>
<dbReference type="Pfam" id="PF14319">
    <property type="entry name" value="Zn_Tnp_IS91"/>
    <property type="match status" value="1"/>
</dbReference>
<evidence type="ECO:0000259" key="1">
    <source>
        <dbReference type="Pfam" id="PF04986"/>
    </source>
</evidence>